<dbReference type="SUPFAM" id="SSF52540">
    <property type="entry name" value="P-loop containing nucleoside triphosphate hydrolases"/>
    <property type="match status" value="1"/>
</dbReference>
<dbReference type="SUPFAM" id="SSF160246">
    <property type="entry name" value="EspE N-terminal domain-like"/>
    <property type="match status" value="1"/>
</dbReference>
<dbReference type="EMBL" id="JYFE01000042">
    <property type="protein sequence ID" value="KIT15867.1"/>
    <property type="molecule type" value="Genomic_DNA"/>
</dbReference>
<protein>
    <submittedName>
        <fullName evidence="5">EpsE protein</fullName>
    </submittedName>
</protein>
<dbReference type="PANTHER" id="PTHR30258">
    <property type="entry name" value="TYPE II SECRETION SYSTEM PROTEIN GSPE-RELATED"/>
    <property type="match status" value="1"/>
</dbReference>
<comment type="similarity">
    <text evidence="1">Belongs to the GSP E family.</text>
</comment>
<evidence type="ECO:0000313" key="5">
    <source>
        <dbReference type="EMBL" id="KIT15867.1"/>
    </source>
</evidence>
<dbReference type="Gene3D" id="3.30.300.160">
    <property type="entry name" value="Type II secretion system, protein E, N-terminal domain"/>
    <property type="match status" value="1"/>
</dbReference>
<accession>A0A0D1CM91</accession>
<comment type="caution">
    <text evidence="5">The sequence shown here is derived from an EMBL/GenBank/DDBJ whole genome shotgun (WGS) entry which is preliminary data.</text>
</comment>
<dbReference type="CDD" id="cd01129">
    <property type="entry name" value="PulE-GspE-like"/>
    <property type="match status" value="1"/>
</dbReference>
<dbReference type="GO" id="GO:0016887">
    <property type="term" value="F:ATP hydrolysis activity"/>
    <property type="evidence" value="ECO:0007669"/>
    <property type="project" value="TreeGrafter"/>
</dbReference>
<dbReference type="Gene3D" id="3.30.450.90">
    <property type="match status" value="1"/>
</dbReference>
<dbReference type="InterPro" id="IPR037257">
    <property type="entry name" value="T2SS_E_N_sf"/>
</dbReference>
<dbReference type="Pfam" id="PF00437">
    <property type="entry name" value="T2SSE"/>
    <property type="match status" value="1"/>
</dbReference>
<organism evidence="5 6">
    <name type="scientific">Jannaschia aquimarina</name>
    <dbReference type="NCBI Taxonomy" id="935700"/>
    <lineage>
        <taxon>Bacteria</taxon>
        <taxon>Pseudomonadati</taxon>
        <taxon>Pseudomonadota</taxon>
        <taxon>Alphaproteobacteria</taxon>
        <taxon>Rhodobacterales</taxon>
        <taxon>Roseobacteraceae</taxon>
        <taxon>Jannaschia</taxon>
    </lineage>
</organism>
<dbReference type="Gene3D" id="3.40.50.300">
    <property type="entry name" value="P-loop containing nucleotide triphosphate hydrolases"/>
    <property type="match status" value="1"/>
</dbReference>
<feature type="domain" description="Bacterial type II secretion system protein E" evidence="4">
    <location>
        <begin position="384"/>
        <end position="398"/>
    </location>
</feature>
<proteinExistence type="inferred from homology"/>
<dbReference type="InterPro" id="IPR007831">
    <property type="entry name" value="T2SS_GspE_N"/>
</dbReference>
<dbReference type="Gene3D" id="1.10.40.70">
    <property type="match status" value="1"/>
</dbReference>
<keyword evidence="2" id="KW-0547">Nucleotide-binding</keyword>
<dbReference type="InterPro" id="IPR027417">
    <property type="entry name" value="P-loop_NTPase"/>
</dbReference>
<dbReference type="PATRIC" id="fig|935700.4.peg.2519"/>
<evidence type="ECO:0000256" key="3">
    <source>
        <dbReference type="ARBA" id="ARBA00022840"/>
    </source>
</evidence>
<name>A0A0D1CM91_9RHOB</name>
<sequence length="560" mass="60467">MSRVVTVHLEDVEIPQRLLAEGRLTPADVAKVRHLSSSSGQPVRLVLDRLGLVSQTDWAGIMAQDHDLPLLALDDFPVRLPKDDRLSSEYMRRNGIALLEAAADGAAPLIAIANPLARRVRQALAMIYGPGIRYAVATDRDIETALDRSASAEEAAPEEVLSIALSDGDLDADRLTELANNAPTVRYLDRLFAQAVEAGATDIHLEMLEGGPRIRLRLDGILSETAAMERHLYEGVVSRLKILAGMDISERRLPQDGRIRQQIAGRRIDIRVASAPTVLGETLVLRLLDNAQKRASLGGLHLPGAVAARLRQALRQPNGLILMTGPTGSGKTTTLHAALAELNEIGRKIVTIENPVEIQTAGLVQIEVKAELGWTFAAALRTVLRHDPDVIMVGEIRDAETAELAVRAALTGHLVLSTLHTNRATEAVMRLTDMGVPDYLLTSVLRVVGAQRLVRTLCDCAAPVDLARRPRLRTLLAKFAAVDPSLGPVERWSPRLPTGCPRCNRTGYAGRAALFEVATEDGAGVQGGRTLGLEGLALLASGRTTLEELVRVLGAGRFWI</sequence>
<dbReference type="Proteomes" id="UP000032232">
    <property type="component" value="Unassembled WGS sequence"/>
</dbReference>
<evidence type="ECO:0000256" key="2">
    <source>
        <dbReference type="ARBA" id="ARBA00022741"/>
    </source>
</evidence>
<gene>
    <name evidence="5" type="primary">epsE</name>
    <name evidence="5" type="ORF">jaqu_24470</name>
</gene>
<dbReference type="SMART" id="SM00382">
    <property type="entry name" value="AAA"/>
    <property type="match status" value="1"/>
</dbReference>
<evidence type="ECO:0000313" key="6">
    <source>
        <dbReference type="Proteomes" id="UP000032232"/>
    </source>
</evidence>
<dbReference type="InterPro" id="IPR003593">
    <property type="entry name" value="AAA+_ATPase"/>
</dbReference>
<dbReference type="PANTHER" id="PTHR30258:SF2">
    <property type="entry name" value="COMG OPERON PROTEIN 1"/>
    <property type="match status" value="1"/>
</dbReference>
<dbReference type="STRING" id="935700.jaqu_24470"/>
<reference evidence="5 6" key="1">
    <citation type="submission" date="2015-02" db="EMBL/GenBank/DDBJ databases">
        <title>Genome Sequence of Jannaschia aquimarina DSM28248, a member of the Roseobacter clade.</title>
        <authorList>
            <person name="Voget S."/>
            <person name="Daniel R."/>
        </authorList>
    </citation>
    <scope>NUCLEOTIDE SEQUENCE [LARGE SCALE GENOMIC DNA]</scope>
    <source>
        <strain evidence="5 6">GSW-M26</strain>
    </source>
</reference>
<dbReference type="GO" id="GO:0005524">
    <property type="term" value="F:ATP binding"/>
    <property type="evidence" value="ECO:0007669"/>
    <property type="project" value="UniProtKB-KW"/>
</dbReference>
<dbReference type="Pfam" id="PF05157">
    <property type="entry name" value="MshEN"/>
    <property type="match status" value="1"/>
</dbReference>
<evidence type="ECO:0000256" key="1">
    <source>
        <dbReference type="ARBA" id="ARBA00006611"/>
    </source>
</evidence>
<keyword evidence="3" id="KW-0067">ATP-binding</keyword>
<dbReference type="RefSeq" id="WP_043919243.1">
    <property type="nucleotide sequence ID" value="NZ_FZPF01000005.1"/>
</dbReference>
<keyword evidence="6" id="KW-1185">Reference proteome</keyword>
<evidence type="ECO:0000259" key="4">
    <source>
        <dbReference type="PROSITE" id="PS00662"/>
    </source>
</evidence>
<dbReference type="AlphaFoldDB" id="A0A0D1CM91"/>
<dbReference type="PROSITE" id="PS00662">
    <property type="entry name" value="T2SP_E"/>
    <property type="match status" value="1"/>
</dbReference>
<dbReference type="InterPro" id="IPR001482">
    <property type="entry name" value="T2SS/T4SS_dom"/>
</dbReference>
<dbReference type="GO" id="GO:0005886">
    <property type="term" value="C:plasma membrane"/>
    <property type="evidence" value="ECO:0007669"/>
    <property type="project" value="TreeGrafter"/>
</dbReference>